<gene>
    <name evidence="1" type="ordered locus">Os11g0641200</name>
</gene>
<dbReference type="AlphaFoldDB" id="Q0IRF1"/>
<sequence>CLVLFNQQSIGDMALAEIGEGCSQLKDIALSHCPEVTDVGLGHLVRGCLPLQSCQMVYCRRVSSTGIATIVSGCPKLKKLLVEEWKVSERTRRRAGSVLSFLCTGL</sequence>
<dbReference type="SMART" id="SM00367">
    <property type="entry name" value="LRR_CC"/>
    <property type="match status" value="2"/>
</dbReference>
<feature type="non-terminal residue" evidence="1">
    <location>
        <position position="1"/>
    </location>
</feature>
<dbReference type="Proteomes" id="UP000000763">
    <property type="component" value="Chromosome 11"/>
</dbReference>
<organism evidence="1 2">
    <name type="scientific">Oryza sativa subsp. japonica</name>
    <name type="common">Rice</name>
    <dbReference type="NCBI Taxonomy" id="39947"/>
    <lineage>
        <taxon>Eukaryota</taxon>
        <taxon>Viridiplantae</taxon>
        <taxon>Streptophyta</taxon>
        <taxon>Embryophyta</taxon>
        <taxon>Tracheophyta</taxon>
        <taxon>Spermatophyta</taxon>
        <taxon>Magnoliopsida</taxon>
        <taxon>Liliopsida</taxon>
        <taxon>Poales</taxon>
        <taxon>Poaceae</taxon>
        <taxon>BOP clade</taxon>
        <taxon>Oryzoideae</taxon>
        <taxon>Oryzeae</taxon>
        <taxon>Oryzinae</taxon>
        <taxon>Oryza</taxon>
        <taxon>Oryza sativa</taxon>
    </lineage>
</organism>
<dbReference type="KEGG" id="dosa:Os11g0641200"/>
<dbReference type="InterPro" id="IPR006553">
    <property type="entry name" value="Leu-rich_rpt_Cys-con_subtyp"/>
</dbReference>
<name>Q0IRF1_ORYSJ</name>
<protein>
    <submittedName>
        <fullName evidence="1">Os11g0641200 protein</fullName>
    </submittedName>
</protein>
<proteinExistence type="predicted"/>
<dbReference type="SUPFAM" id="SSF52047">
    <property type="entry name" value="RNI-like"/>
    <property type="match status" value="1"/>
</dbReference>
<reference evidence="1 2" key="1">
    <citation type="journal article" date="2005" name="Nature">
        <title>The map-based sequence of the rice genome.</title>
        <authorList>
            <consortium name="International rice genome sequencing project (IRGSP)"/>
            <person name="Matsumoto T."/>
            <person name="Wu J."/>
            <person name="Kanamori H."/>
            <person name="Katayose Y."/>
            <person name="Fujisawa M."/>
            <person name="Namiki N."/>
            <person name="Mizuno H."/>
            <person name="Yamamoto K."/>
            <person name="Antonio B.A."/>
            <person name="Baba T."/>
            <person name="Sakata K."/>
            <person name="Nagamura Y."/>
            <person name="Aoki H."/>
            <person name="Arikawa K."/>
            <person name="Arita K."/>
            <person name="Bito T."/>
            <person name="Chiden Y."/>
            <person name="Fujitsuka N."/>
            <person name="Fukunaka R."/>
            <person name="Hamada M."/>
            <person name="Harada C."/>
            <person name="Hayashi A."/>
            <person name="Hijishita S."/>
            <person name="Honda M."/>
            <person name="Hosokawa S."/>
            <person name="Ichikawa Y."/>
            <person name="Idonuma A."/>
            <person name="Iijima M."/>
            <person name="Ikeda M."/>
            <person name="Ikeno M."/>
            <person name="Ito K."/>
            <person name="Ito S."/>
            <person name="Ito T."/>
            <person name="Ito Y."/>
            <person name="Ito Y."/>
            <person name="Iwabuchi A."/>
            <person name="Kamiya K."/>
            <person name="Karasawa W."/>
            <person name="Kurita K."/>
            <person name="Katagiri S."/>
            <person name="Kikuta A."/>
            <person name="Kobayashi H."/>
            <person name="Kobayashi N."/>
            <person name="Machita K."/>
            <person name="Maehara T."/>
            <person name="Masukawa M."/>
            <person name="Mizubayashi T."/>
            <person name="Mukai Y."/>
            <person name="Nagasaki H."/>
            <person name="Nagata Y."/>
            <person name="Naito S."/>
            <person name="Nakashima M."/>
            <person name="Nakama Y."/>
            <person name="Nakamichi Y."/>
            <person name="Nakamura M."/>
            <person name="Meguro A."/>
            <person name="Negishi M."/>
            <person name="Ohta I."/>
            <person name="Ohta T."/>
            <person name="Okamoto M."/>
            <person name="Ono N."/>
            <person name="Saji S."/>
            <person name="Sakaguchi M."/>
            <person name="Sakai K."/>
            <person name="Shibata M."/>
            <person name="Shimokawa T."/>
            <person name="Song J."/>
            <person name="Takazaki Y."/>
            <person name="Terasawa K."/>
            <person name="Tsugane M."/>
            <person name="Tsuji K."/>
            <person name="Ueda S."/>
            <person name="Waki K."/>
            <person name="Yamagata H."/>
            <person name="Yamamoto M."/>
            <person name="Yamamoto S."/>
            <person name="Yamane H."/>
            <person name="Yoshiki S."/>
            <person name="Yoshihara R."/>
            <person name="Yukawa K."/>
            <person name="Zhong H."/>
            <person name="Yano M."/>
            <person name="Yuan Q."/>
            <person name="Ouyang S."/>
            <person name="Liu J."/>
            <person name="Jones K.M."/>
            <person name="Gansberger K."/>
            <person name="Moffat K."/>
            <person name="Hill J."/>
            <person name="Bera J."/>
            <person name="Fadrosh D."/>
            <person name="Jin S."/>
            <person name="Johri S."/>
            <person name="Kim M."/>
            <person name="Overton L."/>
            <person name="Reardon M."/>
            <person name="Tsitrin T."/>
            <person name="Vuong H."/>
            <person name="Weaver B."/>
            <person name="Ciecko A."/>
            <person name="Tallon L."/>
            <person name="Jackson J."/>
            <person name="Pai G."/>
            <person name="Aken S.V."/>
            <person name="Utterback T."/>
            <person name="Reidmuller S."/>
            <person name="Feldblyum T."/>
            <person name="Hsiao J."/>
            <person name="Zismann V."/>
            <person name="Iobst S."/>
            <person name="de Vazeille A.R."/>
            <person name="Buell C.R."/>
            <person name="Ying K."/>
            <person name="Li Y."/>
            <person name="Lu T."/>
            <person name="Huang Y."/>
            <person name="Zhao Q."/>
            <person name="Feng Q."/>
            <person name="Zhang L."/>
            <person name="Zhu J."/>
            <person name="Weng Q."/>
            <person name="Mu J."/>
            <person name="Lu Y."/>
            <person name="Fan D."/>
            <person name="Liu Y."/>
            <person name="Guan J."/>
            <person name="Zhang Y."/>
            <person name="Yu S."/>
            <person name="Liu X."/>
            <person name="Zhang Y."/>
            <person name="Hong G."/>
            <person name="Han B."/>
            <person name="Choisne N."/>
            <person name="Demange N."/>
            <person name="Orjeda G."/>
            <person name="Samain S."/>
            <person name="Cattolico L."/>
            <person name="Pelletier E."/>
            <person name="Couloux A."/>
            <person name="Segurens B."/>
            <person name="Wincker P."/>
            <person name="D'Hont A."/>
            <person name="Scarpelli C."/>
            <person name="Weissenbach J."/>
            <person name="Salanoubat M."/>
            <person name="Quetier F."/>
            <person name="Yu Y."/>
            <person name="Kim H.R."/>
            <person name="Rambo T."/>
            <person name="Currie J."/>
            <person name="Collura K."/>
            <person name="Luo M."/>
            <person name="Yang T."/>
            <person name="Ammiraju J.S.S."/>
            <person name="Engler F."/>
            <person name="Soderlund C."/>
            <person name="Wing R.A."/>
            <person name="Palmer L.E."/>
            <person name="de la Bastide M."/>
            <person name="Spiegel L."/>
            <person name="Nascimento L."/>
            <person name="Zutavern T."/>
            <person name="O'Shaughnessy A."/>
            <person name="Dike S."/>
            <person name="Dedhia N."/>
            <person name="Preston R."/>
            <person name="Balija V."/>
            <person name="McCombie W.R."/>
            <person name="Chow T."/>
            <person name="Chen H."/>
            <person name="Chung M."/>
            <person name="Chen C."/>
            <person name="Shaw J."/>
            <person name="Wu H."/>
            <person name="Hsiao K."/>
            <person name="Chao Y."/>
            <person name="Chu M."/>
            <person name="Cheng C."/>
            <person name="Hour A."/>
            <person name="Lee P."/>
            <person name="Lin S."/>
            <person name="Lin Y."/>
            <person name="Liou J."/>
            <person name="Liu S."/>
            <person name="Hsing Y."/>
            <person name="Raghuvanshi S."/>
            <person name="Mohanty A."/>
            <person name="Bharti A.K."/>
            <person name="Gaur A."/>
            <person name="Gupta V."/>
            <person name="Kumar D."/>
            <person name="Ravi V."/>
            <person name="Vij S."/>
            <person name="Kapur A."/>
            <person name="Khurana P."/>
            <person name="Khurana P."/>
            <person name="Khurana J.P."/>
            <person name="Tyagi A.K."/>
            <person name="Gaikwad K."/>
            <person name="Singh A."/>
            <person name="Dalal V."/>
            <person name="Srivastava S."/>
            <person name="Dixit A."/>
            <person name="Pal A.K."/>
            <person name="Ghazi I.A."/>
            <person name="Yadav M."/>
            <person name="Pandit A."/>
            <person name="Bhargava A."/>
            <person name="Sureshbabu K."/>
            <person name="Batra K."/>
            <person name="Sharma T.R."/>
            <person name="Mohapatra T."/>
            <person name="Singh N.K."/>
            <person name="Messing J."/>
            <person name="Nelson A.B."/>
            <person name="Fuks G."/>
            <person name="Kavchok S."/>
            <person name="Keizer G."/>
            <person name="Linton E."/>
            <person name="Llaca V."/>
            <person name="Song R."/>
            <person name="Tanyolac B."/>
            <person name="Young S."/>
            <person name="Ho-Il K."/>
            <person name="Hahn J.H."/>
            <person name="Sangsakoo G."/>
            <person name="Vanavichit A."/>
            <person name="de Mattos Luiz.A.T."/>
            <person name="Zimmer P.D."/>
            <person name="Malone G."/>
            <person name="Dellagostin O."/>
            <person name="de Oliveira A.C."/>
            <person name="Bevan M."/>
            <person name="Bancroft I."/>
            <person name="Minx P."/>
            <person name="Cordum H."/>
            <person name="Wilson R."/>
            <person name="Cheng Z."/>
            <person name="Jin W."/>
            <person name="Jiang J."/>
            <person name="Leong S.A."/>
            <person name="Iwama H."/>
            <person name="Gojobori T."/>
            <person name="Itoh T."/>
            <person name="Niimura Y."/>
            <person name="Fujii Y."/>
            <person name="Habara T."/>
            <person name="Sakai H."/>
            <person name="Sato Y."/>
            <person name="Wilson G."/>
            <person name="Kumar K."/>
            <person name="McCouch S."/>
            <person name="Juretic N."/>
            <person name="Hoen D."/>
            <person name="Wright S."/>
            <person name="Bruskiewich R."/>
            <person name="Bureau T."/>
            <person name="Miyao A."/>
            <person name="Hirochika H."/>
            <person name="Nishikawa T."/>
            <person name="Kadowaki K."/>
            <person name="Sugiura M."/>
            <person name="Burr B."/>
            <person name="Sasaki T."/>
        </authorList>
    </citation>
    <scope>NUCLEOTIDE SEQUENCE [LARGE SCALE GENOMIC DNA]</scope>
    <source>
        <strain evidence="2">cv. Nipponbare</strain>
    </source>
</reference>
<evidence type="ECO:0000313" key="2">
    <source>
        <dbReference type="Proteomes" id="UP000000763"/>
    </source>
</evidence>
<accession>Q0IRF1</accession>
<dbReference type="InterPro" id="IPR032675">
    <property type="entry name" value="LRR_dom_sf"/>
</dbReference>
<evidence type="ECO:0000313" key="1">
    <source>
        <dbReference type="EMBL" id="BAF28714.2"/>
    </source>
</evidence>
<dbReference type="Gene3D" id="3.80.10.10">
    <property type="entry name" value="Ribonuclease Inhibitor"/>
    <property type="match status" value="1"/>
</dbReference>
<reference evidence="2" key="2">
    <citation type="journal article" date="2008" name="Nucleic Acids Res.">
        <title>The rice annotation project database (RAP-DB): 2008 update.</title>
        <authorList>
            <consortium name="The rice annotation project (RAP)"/>
        </authorList>
    </citation>
    <scope>GENOME REANNOTATION</scope>
    <source>
        <strain evidence="2">cv. Nipponbare</strain>
    </source>
</reference>
<dbReference type="EMBL" id="AP008217">
    <property type="protein sequence ID" value="BAF28714.2"/>
    <property type="molecule type" value="Genomic_DNA"/>
</dbReference>